<organism evidence="4 5">
    <name type="scientific">Paraeggerthella hongkongensis</name>
    <dbReference type="NCBI Taxonomy" id="230658"/>
    <lineage>
        <taxon>Bacteria</taxon>
        <taxon>Bacillati</taxon>
        <taxon>Actinomycetota</taxon>
        <taxon>Coriobacteriia</taxon>
        <taxon>Eggerthellales</taxon>
        <taxon>Eggerthellaceae</taxon>
        <taxon>Paraeggerthella</taxon>
    </lineage>
</organism>
<dbReference type="Proteomes" id="UP000278632">
    <property type="component" value="Unassembled WGS sequence"/>
</dbReference>
<evidence type="ECO:0000313" key="4">
    <source>
        <dbReference type="EMBL" id="RNL43112.1"/>
    </source>
</evidence>
<feature type="domain" description="HTH tetR-type" evidence="3">
    <location>
        <begin position="126"/>
        <end position="186"/>
    </location>
</feature>
<dbReference type="GO" id="GO:0000976">
    <property type="term" value="F:transcription cis-regulatory region binding"/>
    <property type="evidence" value="ECO:0007669"/>
    <property type="project" value="TreeGrafter"/>
</dbReference>
<dbReference type="InterPro" id="IPR009057">
    <property type="entry name" value="Homeodomain-like_sf"/>
</dbReference>
<evidence type="ECO:0000256" key="1">
    <source>
        <dbReference type="ARBA" id="ARBA00023125"/>
    </source>
</evidence>
<dbReference type="Gene3D" id="1.10.357.10">
    <property type="entry name" value="Tetracycline Repressor, domain 2"/>
    <property type="match status" value="1"/>
</dbReference>
<dbReference type="Pfam" id="PF00440">
    <property type="entry name" value="TetR_N"/>
    <property type="match status" value="1"/>
</dbReference>
<protein>
    <recommendedName>
        <fullName evidence="3">HTH tetR-type domain-containing protein</fullName>
    </recommendedName>
</protein>
<evidence type="ECO:0000256" key="2">
    <source>
        <dbReference type="PROSITE-ProRule" id="PRU00335"/>
    </source>
</evidence>
<gene>
    <name evidence="4" type="ORF">DMP08_07845</name>
</gene>
<dbReference type="SUPFAM" id="SSF46689">
    <property type="entry name" value="Homeodomain-like"/>
    <property type="match status" value="1"/>
</dbReference>
<dbReference type="InterPro" id="IPR001647">
    <property type="entry name" value="HTH_TetR"/>
</dbReference>
<keyword evidence="1 2" id="KW-0238">DNA-binding</keyword>
<sequence>MRHDVAHGFQDGRVGLVRPGEPADSAHSECSFVSVPDHDRGKPALSQAPCAHHAKTADLPQRFGRAPRLAVWRWLGALWTAGCSGWVRSGRMRYHGGHVKRWDGLPMVTMDGRATAKEKVAEHAALPSRERILGCAAREFLDKGFAEASLRSIASAANVTTGAIYGYFSGKEALFDALVEPAGSELYRRYATMQEQFYALPEERQTLQGMQGFEQVLIHDMLDYVYDHHDAFVLILAKAAGTTWEGYLDGFVELERESTHRYARMMRERGEAIADIEPAAARILASMFFRGYFEPLVSGMPRDEAHAFVASLECFFHAGYVELMTARELE</sequence>
<dbReference type="InterPro" id="IPR050109">
    <property type="entry name" value="HTH-type_TetR-like_transc_reg"/>
</dbReference>
<accession>A0A3N0B7G6</accession>
<dbReference type="AlphaFoldDB" id="A0A3N0B7G6"/>
<keyword evidence="5" id="KW-1185">Reference proteome</keyword>
<evidence type="ECO:0000313" key="5">
    <source>
        <dbReference type="Proteomes" id="UP000278632"/>
    </source>
</evidence>
<name>A0A3N0B7G6_9ACTN</name>
<dbReference type="PANTHER" id="PTHR30055">
    <property type="entry name" value="HTH-TYPE TRANSCRIPTIONAL REGULATOR RUTR"/>
    <property type="match status" value="1"/>
</dbReference>
<dbReference type="PROSITE" id="PS01081">
    <property type="entry name" value="HTH_TETR_1"/>
    <property type="match status" value="1"/>
</dbReference>
<evidence type="ECO:0000259" key="3">
    <source>
        <dbReference type="PROSITE" id="PS50977"/>
    </source>
</evidence>
<feature type="DNA-binding region" description="H-T-H motif" evidence="2">
    <location>
        <begin position="149"/>
        <end position="168"/>
    </location>
</feature>
<dbReference type="InterPro" id="IPR023772">
    <property type="entry name" value="DNA-bd_HTH_TetR-type_CS"/>
</dbReference>
<comment type="caution">
    <text evidence="4">The sequence shown here is derived from an EMBL/GenBank/DDBJ whole genome shotgun (WGS) entry which is preliminary data.</text>
</comment>
<dbReference type="PRINTS" id="PR00455">
    <property type="entry name" value="HTHTETR"/>
</dbReference>
<dbReference type="PANTHER" id="PTHR30055:SF226">
    <property type="entry name" value="HTH-TYPE TRANSCRIPTIONAL REGULATOR PKSA"/>
    <property type="match status" value="1"/>
</dbReference>
<proteinExistence type="predicted"/>
<dbReference type="EMBL" id="QICD01000014">
    <property type="protein sequence ID" value="RNL43112.1"/>
    <property type="molecule type" value="Genomic_DNA"/>
</dbReference>
<dbReference type="GO" id="GO:0003700">
    <property type="term" value="F:DNA-binding transcription factor activity"/>
    <property type="evidence" value="ECO:0007669"/>
    <property type="project" value="TreeGrafter"/>
</dbReference>
<dbReference type="PROSITE" id="PS50977">
    <property type="entry name" value="HTH_TETR_2"/>
    <property type="match status" value="1"/>
</dbReference>
<reference evidence="5" key="1">
    <citation type="submission" date="2018-05" db="EMBL/GenBank/DDBJ databases">
        <title>Genome Sequencing of selected type strains of the family Eggerthellaceae.</title>
        <authorList>
            <person name="Danylec N."/>
            <person name="Stoll D.A."/>
            <person name="Doetsch A."/>
            <person name="Huch M."/>
        </authorList>
    </citation>
    <scope>NUCLEOTIDE SEQUENCE [LARGE SCALE GENOMIC DNA]</scope>
    <source>
        <strain evidence="5">DSM 16106</strain>
    </source>
</reference>